<dbReference type="EMBL" id="BK067786">
    <property type="protein sequence ID" value="DBA51890.1"/>
    <property type="molecule type" value="Genomic_DNA"/>
</dbReference>
<accession>A0AAT9J7A7</accession>
<feature type="transmembrane region" description="Helical" evidence="1">
    <location>
        <begin position="6"/>
        <end position="28"/>
    </location>
</feature>
<keyword evidence="1" id="KW-1133">Transmembrane helix</keyword>
<name>A0AAT9J7A7_9VIRU</name>
<feature type="transmembrane region" description="Helical" evidence="1">
    <location>
        <begin position="94"/>
        <end position="119"/>
    </location>
</feature>
<keyword evidence="1" id="KW-0812">Transmembrane</keyword>
<proteinExistence type="predicted"/>
<evidence type="ECO:0000256" key="1">
    <source>
        <dbReference type="SAM" id="Phobius"/>
    </source>
</evidence>
<sequence>MADVSVIEFIVYALVGYSGIVLLISSAFREIPATASGSTIRAIWILPSLFCVYMLASAGTDIYFEETTTTLINQNTTETWTETQQDKITLYQPVWVTLHILFFFMLLIFFIWNIIQLLVKRE</sequence>
<feature type="transmembrane region" description="Helical" evidence="1">
    <location>
        <begin position="40"/>
        <end position="59"/>
    </location>
</feature>
<reference evidence="2" key="1">
    <citation type="journal article" date="2024" name="Environ. Microbiol. Rep.">
        <title>Hiding in plain sight: The discovery of complete genomes of 11 hypothetical spindle-shaped viruses that putatively infect mesophilic ammonia-oxidizing archaea.</title>
        <authorList>
            <person name="Ni Y."/>
            <person name="Xu T."/>
            <person name="Yan S."/>
            <person name="Chen L."/>
            <person name="Wang Y."/>
        </authorList>
    </citation>
    <scope>NUCLEOTIDE SEQUENCE</scope>
    <source>
        <strain evidence="2">NBC1</strain>
    </source>
</reference>
<protein>
    <submittedName>
        <fullName evidence="2">ORF32</fullName>
    </submittedName>
</protein>
<keyword evidence="1" id="KW-0472">Membrane</keyword>
<evidence type="ECO:0000313" key="2">
    <source>
        <dbReference type="EMBL" id="DBA51890.1"/>
    </source>
</evidence>
<organism evidence="2">
    <name type="scientific">Nitrosopumilaceae spindle-shaped virus</name>
    <dbReference type="NCBI Taxonomy" id="3065433"/>
    <lineage>
        <taxon>Viruses</taxon>
    </lineage>
</organism>
<reference evidence="2" key="2">
    <citation type="submission" date="2024-03" db="EMBL/GenBank/DDBJ databases">
        <authorList>
            <person name="Ni Y."/>
            <person name="Xu T."/>
            <person name="Yan S."/>
            <person name="Chen L."/>
            <person name="Wang Y."/>
        </authorList>
    </citation>
    <scope>NUCLEOTIDE SEQUENCE</scope>
    <source>
        <strain evidence="2">NBC1</strain>
    </source>
</reference>